<evidence type="ECO:0000313" key="2">
    <source>
        <dbReference type="EMBL" id="GAA4401341.1"/>
    </source>
</evidence>
<organism evidence="2 3">
    <name type="scientific">Tsukamurella soli</name>
    <dbReference type="NCBI Taxonomy" id="644556"/>
    <lineage>
        <taxon>Bacteria</taxon>
        <taxon>Bacillati</taxon>
        <taxon>Actinomycetota</taxon>
        <taxon>Actinomycetes</taxon>
        <taxon>Mycobacteriales</taxon>
        <taxon>Tsukamurellaceae</taxon>
        <taxon>Tsukamurella</taxon>
    </lineage>
</organism>
<dbReference type="EMBL" id="BAABFR010000087">
    <property type="protein sequence ID" value="GAA4401341.1"/>
    <property type="molecule type" value="Genomic_DNA"/>
</dbReference>
<sequence length="135" mass="13516">MVGVLAAALGGALGTVVAYLVAVRTPAAWRWTAALVLTVAGSFAAGVGAFVKDTAGQTGHAAHLLDLAAPFAVGLASLSSAALLGFLWTAPEPGTRRRPAARTVAVISAAAAAAIAGYLLLSILYYTSTKLPRLT</sequence>
<keyword evidence="3" id="KW-1185">Reference proteome</keyword>
<keyword evidence="1" id="KW-0472">Membrane</keyword>
<evidence type="ECO:0000256" key="1">
    <source>
        <dbReference type="SAM" id="Phobius"/>
    </source>
</evidence>
<comment type="caution">
    <text evidence="2">The sequence shown here is derived from an EMBL/GenBank/DDBJ whole genome shotgun (WGS) entry which is preliminary data.</text>
</comment>
<feature type="transmembrane region" description="Helical" evidence="1">
    <location>
        <begin position="100"/>
        <end position="126"/>
    </location>
</feature>
<accession>A0ABP8K772</accession>
<reference evidence="3" key="1">
    <citation type="journal article" date="2019" name="Int. J. Syst. Evol. Microbiol.">
        <title>The Global Catalogue of Microorganisms (GCM) 10K type strain sequencing project: providing services to taxonomists for standard genome sequencing and annotation.</title>
        <authorList>
            <consortium name="The Broad Institute Genomics Platform"/>
            <consortium name="The Broad Institute Genome Sequencing Center for Infectious Disease"/>
            <person name="Wu L."/>
            <person name="Ma J."/>
        </authorList>
    </citation>
    <scope>NUCLEOTIDE SEQUENCE [LARGE SCALE GENOMIC DNA]</scope>
    <source>
        <strain evidence="3">JCM 17688</strain>
    </source>
</reference>
<keyword evidence="1" id="KW-0812">Transmembrane</keyword>
<evidence type="ECO:0000313" key="3">
    <source>
        <dbReference type="Proteomes" id="UP001500635"/>
    </source>
</evidence>
<feature type="transmembrane region" description="Helical" evidence="1">
    <location>
        <begin position="63"/>
        <end position="88"/>
    </location>
</feature>
<dbReference type="Proteomes" id="UP001500635">
    <property type="component" value="Unassembled WGS sequence"/>
</dbReference>
<protein>
    <submittedName>
        <fullName evidence="2">Uncharacterized protein</fullName>
    </submittedName>
</protein>
<gene>
    <name evidence="2" type="ORF">GCM10023147_40790</name>
</gene>
<name>A0ABP8K772_9ACTN</name>
<keyword evidence="1" id="KW-1133">Transmembrane helix</keyword>
<feature type="transmembrane region" description="Helical" evidence="1">
    <location>
        <begin position="28"/>
        <end position="51"/>
    </location>
</feature>
<proteinExistence type="predicted"/>